<dbReference type="PANTHER" id="PTHR23003">
    <property type="entry name" value="RNA RECOGNITION MOTIF RRM DOMAIN CONTAINING PROTEIN"/>
    <property type="match status" value="1"/>
</dbReference>
<dbReference type="EMBL" id="CP003012">
    <property type="protein sequence ID" value="AEO68817.1"/>
    <property type="molecule type" value="Genomic_DNA"/>
</dbReference>
<feature type="compositionally biased region" description="Gly residues" evidence="7">
    <location>
        <begin position="409"/>
        <end position="446"/>
    </location>
</feature>
<dbReference type="SUPFAM" id="SSF54928">
    <property type="entry name" value="RNA-binding domain, RBD"/>
    <property type="match status" value="2"/>
</dbReference>
<dbReference type="InterPro" id="IPR000504">
    <property type="entry name" value="RRM_dom"/>
</dbReference>
<reference evidence="9 10" key="1">
    <citation type="journal article" date="2011" name="Nat. Biotechnol.">
        <title>Comparative genomic analysis of the thermophilic biomass-degrading fungi Myceliophthora thermophila and Thielavia terrestris.</title>
        <authorList>
            <person name="Berka R.M."/>
            <person name="Grigoriev I.V."/>
            <person name="Otillar R."/>
            <person name="Salamov A."/>
            <person name="Grimwood J."/>
            <person name="Reid I."/>
            <person name="Ishmael N."/>
            <person name="John T."/>
            <person name="Darmond C."/>
            <person name="Moisan M.-C."/>
            <person name="Henrissat B."/>
            <person name="Coutinho P.M."/>
            <person name="Lombard V."/>
            <person name="Natvig D.O."/>
            <person name="Lindquist E."/>
            <person name="Schmutz J."/>
            <person name="Lucas S."/>
            <person name="Harris P."/>
            <person name="Powlowski J."/>
            <person name="Bellemare A."/>
            <person name="Taylor D."/>
            <person name="Butler G."/>
            <person name="de Vries R.P."/>
            <person name="Allijn I.E."/>
            <person name="van den Brink J."/>
            <person name="Ushinsky S."/>
            <person name="Storms R."/>
            <person name="Powell A.J."/>
            <person name="Paulsen I.T."/>
            <person name="Elbourne L.D.H."/>
            <person name="Baker S.E."/>
            <person name="Magnuson J."/>
            <person name="LaBoissiere S."/>
            <person name="Clutterbuck A.J."/>
            <person name="Martinez D."/>
            <person name="Wogulis M."/>
            <person name="de Leon A.L."/>
            <person name="Rey M.W."/>
            <person name="Tsang A."/>
        </authorList>
    </citation>
    <scope>NUCLEOTIDE SEQUENCE [LARGE SCALE GENOMIC DNA]</scope>
    <source>
        <strain evidence="10">ATCC 38088 / NRRL 8126</strain>
    </source>
</reference>
<dbReference type="GO" id="GO:0003729">
    <property type="term" value="F:mRNA binding"/>
    <property type="evidence" value="ECO:0007669"/>
    <property type="project" value="TreeGrafter"/>
</dbReference>
<keyword evidence="5" id="KW-0539">Nucleus</keyword>
<evidence type="ECO:0000313" key="9">
    <source>
        <dbReference type="EMBL" id="AEO68817.1"/>
    </source>
</evidence>
<accession>G2RA85</accession>
<feature type="compositionally biased region" description="Gly residues" evidence="7">
    <location>
        <begin position="511"/>
        <end position="521"/>
    </location>
</feature>
<dbReference type="InterPro" id="IPR035979">
    <property type="entry name" value="RBD_domain_sf"/>
</dbReference>
<dbReference type="eggNOG" id="ENOG502QPW5">
    <property type="taxonomic scope" value="Eukaryota"/>
</dbReference>
<dbReference type="Pfam" id="PF00076">
    <property type="entry name" value="RRM_1"/>
    <property type="match status" value="1"/>
</dbReference>
<dbReference type="CDD" id="cd00590">
    <property type="entry name" value="RRM_SF"/>
    <property type="match status" value="1"/>
</dbReference>
<dbReference type="GO" id="GO:0006397">
    <property type="term" value="P:mRNA processing"/>
    <property type="evidence" value="ECO:0007669"/>
    <property type="project" value="UniProtKB-KW"/>
</dbReference>
<evidence type="ECO:0000256" key="6">
    <source>
        <dbReference type="PROSITE-ProRule" id="PRU00176"/>
    </source>
</evidence>
<dbReference type="PROSITE" id="PS50102">
    <property type="entry name" value="RRM"/>
    <property type="match status" value="1"/>
</dbReference>
<protein>
    <recommendedName>
        <fullName evidence="8">RRM domain-containing protein</fullName>
    </recommendedName>
</protein>
<gene>
    <name evidence="9" type="ORF">THITE_2145877</name>
</gene>
<feature type="compositionally biased region" description="Gly residues" evidence="7">
    <location>
        <begin position="460"/>
        <end position="476"/>
    </location>
</feature>
<dbReference type="OrthoDB" id="610462at2759"/>
<sequence length="521" mass="51975">MHRHQHRSQNLITFTVKPGSETGLYYITVANLAHSTTWRDLKAFAAQACEVDHAEVYPPTSGFVRHLDGNTLEYRALQADGRNVNQDTVVKLPPTDYHAARILRGDTGRIFSEDGSPILGPSAATGAPPAGAGAVAGSPPSLDYQGSASPAFSLTPPADSHWAYIASASYVPSEGYQAATVGATPPPPGSVPFEMMTGPAHAFPHRILSSAQLPGPPPVGYQALAAQAPFGSSPAYYSGGGGYDVGGHAYPGYIPPTGHEGSRAYAAGYSGIWPSPEPAQPPALPPLPPPPPSTSTSTGGPGPILHSASDRPAVVIEQRKIIIRYLARDGLSESVVAGLVASHTGLGARPGEIERVELPINKDGRARGTAFVTFAAPALASAAVAALDGREVAGRKLSARLAEGVPPAGAGGGSSSRGQGTSGGGGGGGGGGKASSRSGSGGGGGAAAATSQPAYASGSSGSGSGSAAAGNGGGGQKSRKEEPPVIVDGSGGRWKKGLAPVVVDGSAGKKGNNGGQRGARH</sequence>
<feature type="region of interest" description="Disordered" evidence="7">
    <location>
        <begin position="276"/>
        <end position="310"/>
    </location>
</feature>
<dbReference type="KEGG" id="ttt:THITE_2145877"/>
<dbReference type="InterPro" id="IPR012677">
    <property type="entry name" value="Nucleotide-bd_a/b_plait_sf"/>
</dbReference>
<keyword evidence="3" id="KW-0677">Repeat</keyword>
<dbReference type="PANTHER" id="PTHR23003:SF62">
    <property type="entry name" value="SERINE_ARGININE (SR)-TYPE SHUTTLING MRNA BINDING PROTEIN NPL3"/>
    <property type="match status" value="1"/>
</dbReference>
<dbReference type="HOGENOM" id="CLU_522941_0_0_1"/>
<keyword evidence="2" id="KW-0507">mRNA processing</keyword>
<dbReference type="GeneID" id="11524306"/>
<evidence type="ECO:0000259" key="8">
    <source>
        <dbReference type="PROSITE" id="PS50102"/>
    </source>
</evidence>
<dbReference type="RefSeq" id="XP_003655153.1">
    <property type="nucleotide sequence ID" value="XM_003655105.1"/>
</dbReference>
<evidence type="ECO:0000313" key="10">
    <source>
        <dbReference type="Proteomes" id="UP000008181"/>
    </source>
</evidence>
<feature type="compositionally biased region" description="Low complexity" evidence="7">
    <location>
        <begin position="447"/>
        <end position="459"/>
    </location>
</feature>
<comment type="subcellular location">
    <subcellularLocation>
        <location evidence="1">Nucleus</location>
    </subcellularLocation>
</comment>
<dbReference type="STRING" id="578455.G2RA85"/>
<feature type="domain" description="RRM" evidence="8">
    <location>
        <begin position="319"/>
        <end position="404"/>
    </location>
</feature>
<keyword evidence="4 6" id="KW-0694">RNA-binding</keyword>
<dbReference type="Gene3D" id="3.30.70.330">
    <property type="match status" value="1"/>
</dbReference>
<dbReference type="GO" id="GO:0005737">
    <property type="term" value="C:cytoplasm"/>
    <property type="evidence" value="ECO:0007669"/>
    <property type="project" value="TreeGrafter"/>
</dbReference>
<keyword evidence="10" id="KW-1185">Reference proteome</keyword>
<proteinExistence type="predicted"/>
<dbReference type="InterPro" id="IPR050374">
    <property type="entry name" value="RRT5_SRSF_SR"/>
</dbReference>
<evidence type="ECO:0000256" key="1">
    <source>
        <dbReference type="ARBA" id="ARBA00004123"/>
    </source>
</evidence>
<evidence type="ECO:0000256" key="7">
    <source>
        <dbReference type="SAM" id="MobiDB-lite"/>
    </source>
</evidence>
<dbReference type="Proteomes" id="UP000008181">
    <property type="component" value="Chromosome 4"/>
</dbReference>
<feature type="compositionally biased region" description="Pro residues" evidence="7">
    <location>
        <begin position="276"/>
        <end position="293"/>
    </location>
</feature>
<evidence type="ECO:0000256" key="5">
    <source>
        <dbReference type="ARBA" id="ARBA00023242"/>
    </source>
</evidence>
<dbReference type="GO" id="GO:0005634">
    <property type="term" value="C:nucleus"/>
    <property type="evidence" value="ECO:0007669"/>
    <property type="project" value="UniProtKB-SubCell"/>
</dbReference>
<feature type="region of interest" description="Disordered" evidence="7">
    <location>
        <begin position="404"/>
        <end position="521"/>
    </location>
</feature>
<organism evidence="9 10">
    <name type="scientific">Thermothielavioides terrestris (strain ATCC 38088 / NRRL 8126)</name>
    <name type="common">Thielavia terrestris</name>
    <dbReference type="NCBI Taxonomy" id="578455"/>
    <lineage>
        <taxon>Eukaryota</taxon>
        <taxon>Fungi</taxon>
        <taxon>Dikarya</taxon>
        <taxon>Ascomycota</taxon>
        <taxon>Pezizomycotina</taxon>
        <taxon>Sordariomycetes</taxon>
        <taxon>Sordariomycetidae</taxon>
        <taxon>Sordariales</taxon>
        <taxon>Chaetomiaceae</taxon>
        <taxon>Thermothielavioides</taxon>
        <taxon>Thermothielavioides terrestris</taxon>
    </lineage>
</organism>
<evidence type="ECO:0000256" key="2">
    <source>
        <dbReference type="ARBA" id="ARBA00022664"/>
    </source>
</evidence>
<evidence type="ECO:0000256" key="3">
    <source>
        <dbReference type="ARBA" id="ARBA00022737"/>
    </source>
</evidence>
<feature type="region of interest" description="Disordered" evidence="7">
    <location>
        <begin position="114"/>
        <end position="147"/>
    </location>
</feature>
<dbReference type="SMART" id="SM00360">
    <property type="entry name" value="RRM"/>
    <property type="match status" value="1"/>
</dbReference>
<evidence type="ECO:0000256" key="4">
    <source>
        <dbReference type="ARBA" id="ARBA00022884"/>
    </source>
</evidence>
<feature type="compositionally biased region" description="Low complexity" evidence="7">
    <location>
        <begin position="120"/>
        <end position="141"/>
    </location>
</feature>
<dbReference type="AlphaFoldDB" id="G2RA85"/>
<name>G2RA85_THETT</name>